<evidence type="ECO:0000259" key="3">
    <source>
        <dbReference type="Pfam" id="PF00206"/>
    </source>
</evidence>
<dbReference type="PANTHER" id="PTHR43814">
    <property type="entry name" value="ARGININOSUCCINATE LYASE"/>
    <property type="match status" value="1"/>
</dbReference>
<evidence type="ECO:0000313" key="6">
    <source>
        <dbReference type="Proteomes" id="UP001610563"/>
    </source>
</evidence>
<dbReference type="InterPro" id="IPR000362">
    <property type="entry name" value="Fumarate_lyase_fam"/>
</dbReference>
<gene>
    <name evidence="5" type="ORF">BJX66DRAFT_338851</name>
</gene>
<sequence length="512" mass="56811">MSTNKSKSKPFTAGRLAKPTSQLLQDYVDGPALKGELRLLPHVVQVDRAHLIMLAAQGLVTDEQAGSIIEALEDLDKDGEEQFSAKPGYGTINLQIEEYLSQRLGHNIAGRLPIGRSRIDHGATVRRVSDRANLLNVQNALLSMQEALLRASEQHANTPIISFTHMQQAQPATFGHYLLAFHTRLVDCFQQLSQLYDRVNRCPLGAVGLSGTELPIDRAITTSLLGFPAIQDNSLTGRDAYYQIEFAFSLGMIMTILNDLCTDLHIHSATEFGYVDLDDSHCSTSSIFPQKKNPVALEAVKLAAAESHGWVAAALAIFRNEGTADQYYRSLPFLPTACNSTANMLRLTAEIVDGLIVKRERCEQQLAKAWVTTSRLGNALLLRHELDFRTAHSLVGRMVKICLARGMTPREVTVEVFQEAAGEMGVSGVKISQEELITALDYRRFLQECNSAGGVGAQEFLRLLERAKEQNDENMSWADEKERLLATARFGMDKEARRLRENAIKTDMQSRL</sequence>
<dbReference type="Gene3D" id="1.10.40.30">
    <property type="entry name" value="Fumarase/aspartase (C-terminal domain)"/>
    <property type="match status" value="1"/>
</dbReference>
<dbReference type="PANTHER" id="PTHR43814:SF1">
    <property type="entry name" value="ARGININOSUCCINATE LYASE"/>
    <property type="match status" value="1"/>
</dbReference>
<dbReference type="Proteomes" id="UP001610563">
    <property type="component" value="Unassembled WGS sequence"/>
</dbReference>
<dbReference type="NCBIfam" id="TIGR00838">
    <property type="entry name" value="argH"/>
    <property type="match status" value="1"/>
</dbReference>
<evidence type="ECO:0000256" key="1">
    <source>
        <dbReference type="ARBA" id="ARBA00010755"/>
    </source>
</evidence>
<dbReference type="PRINTS" id="PR00145">
    <property type="entry name" value="ARGSUCLYASE"/>
</dbReference>
<dbReference type="Pfam" id="PF14698">
    <property type="entry name" value="ASL_C2"/>
    <property type="match status" value="1"/>
</dbReference>
<comment type="caution">
    <text evidence="5">The sequence shown here is derived from an EMBL/GenBank/DDBJ whole genome shotgun (WGS) entry which is preliminary data.</text>
</comment>
<dbReference type="PRINTS" id="PR00149">
    <property type="entry name" value="FUMRATELYASE"/>
</dbReference>
<dbReference type="CDD" id="cd01359">
    <property type="entry name" value="Argininosuccinate_lyase"/>
    <property type="match status" value="1"/>
</dbReference>
<accession>A0ABR4G2Z2</accession>
<keyword evidence="6" id="KW-1185">Reference proteome</keyword>
<dbReference type="InterPro" id="IPR022761">
    <property type="entry name" value="Fumarate_lyase_N"/>
</dbReference>
<comment type="similarity">
    <text evidence="1">Belongs to the lyase 1 family. Argininosuccinate lyase subfamily.</text>
</comment>
<feature type="domain" description="Argininosuccinate lyase C-terminal" evidence="4">
    <location>
        <begin position="381"/>
        <end position="446"/>
    </location>
</feature>
<proteinExistence type="inferred from homology"/>
<dbReference type="Gene3D" id="1.10.275.10">
    <property type="entry name" value="Fumarase/aspartase (N-terminal domain)"/>
    <property type="match status" value="1"/>
</dbReference>
<dbReference type="SUPFAM" id="SSF48557">
    <property type="entry name" value="L-aspartase-like"/>
    <property type="match status" value="1"/>
</dbReference>
<dbReference type="InterPro" id="IPR029419">
    <property type="entry name" value="Arg_succ_lyase_C"/>
</dbReference>
<reference evidence="5 6" key="1">
    <citation type="submission" date="2024-07" db="EMBL/GenBank/DDBJ databases">
        <title>Section-level genome sequencing and comparative genomics of Aspergillus sections Usti and Cavernicolus.</title>
        <authorList>
            <consortium name="Lawrence Berkeley National Laboratory"/>
            <person name="Nybo J.L."/>
            <person name="Vesth T.C."/>
            <person name="Theobald S."/>
            <person name="Frisvad J.C."/>
            <person name="Larsen T.O."/>
            <person name="Kjaerboelling I."/>
            <person name="Rothschild-Mancinelli K."/>
            <person name="Lyhne E.K."/>
            <person name="Kogle M.E."/>
            <person name="Barry K."/>
            <person name="Clum A."/>
            <person name="Na H."/>
            <person name="Ledsgaard L."/>
            <person name="Lin J."/>
            <person name="Lipzen A."/>
            <person name="Kuo A."/>
            <person name="Riley R."/>
            <person name="Mondo S."/>
            <person name="Labutti K."/>
            <person name="Haridas S."/>
            <person name="Pangalinan J."/>
            <person name="Salamov A.A."/>
            <person name="Simmons B.A."/>
            <person name="Magnuson J.K."/>
            <person name="Chen J."/>
            <person name="Drula E."/>
            <person name="Henrissat B."/>
            <person name="Wiebenga A."/>
            <person name="Lubbers R.J."/>
            <person name="Gomes A.C."/>
            <person name="Makela M.R."/>
            <person name="Stajich J."/>
            <person name="Grigoriev I.V."/>
            <person name="Mortensen U.H."/>
            <person name="De Vries R.P."/>
            <person name="Baker S.E."/>
            <person name="Andersen M.R."/>
        </authorList>
    </citation>
    <scope>NUCLEOTIDE SEQUENCE [LARGE SCALE GENOMIC DNA]</scope>
    <source>
        <strain evidence="5 6">CBS 209.92</strain>
    </source>
</reference>
<name>A0ABR4G2Z2_9EURO</name>
<organism evidence="5 6">
    <name type="scientific">Aspergillus keveii</name>
    <dbReference type="NCBI Taxonomy" id="714993"/>
    <lineage>
        <taxon>Eukaryota</taxon>
        <taxon>Fungi</taxon>
        <taxon>Dikarya</taxon>
        <taxon>Ascomycota</taxon>
        <taxon>Pezizomycotina</taxon>
        <taxon>Eurotiomycetes</taxon>
        <taxon>Eurotiomycetidae</taxon>
        <taxon>Eurotiales</taxon>
        <taxon>Aspergillaceae</taxon>
        <taxon>Aspergillus</taxon>
        <taxon>Aspergillus subgen. Nidulantes</taxon>
    </lineage>
</organism>
<dbReference type="InterPro" id="IPR008948">
    <property type="entry name" value="L-Aspartase-like"/>
</dbReference>
<evidence type="ECO:0000256" key="2">
    <source>
        <dbReference type="ARBA" id="ARBA00032749"/>
    </source>
</evidence>
<feature type="domain" description="Fumarate lyase N-terminal" evidence="3">
    <location>
        <begin position="54"/>
        <end position="305"/>
    </location>
</feature>
<dbReference type="Pfam" id="PF00206">
    <property type="entry name" value="Lyase_1"/>
    <property type="match status" value="1"/>
</dbReference>
<evidence type="ECO:0000259" key="4">
    <source>
        <dbReference type="Pfam" id="PF14698"/>
    </source>
</evidence>
<dbReference type="EMBL" id="JBFTWV010000058">
    <property type="protein sequence ID" value="KAL2793390.1"/>
    <property type="molecule type" value="Genomic_DNA"/>
</dbReference>
<dbReference type="InterPro" id="IPR009049">
    <property type="entry name" value="Argininosuccinate_lyase"/>
</dbReference>
<dbReference type="InterPro" id="IPR024083">
    <property type="entry name" value="Fumarase/histidase_N"/>
</dbReference>
<evidence type="ECO:0000313" key="5">
    <source>
        <dbReference type="EMBL" id="KAL2793390.1"/>
    </source>
</evidence>
<protein>
    <recommendedName>
        <fullName evidence="2">Arginosuccinase</fullName>
    </recommendedName>
</protein>
<dbReference type="Gene3D" id="1.20.200.10">
    <property type="entry name" value="Fumarase/aspartase (Central domain)"/>
    <property type="match status" value="1"/>
</dbReference>